<dbReference type="InterPro" id="IPR051652">
    <property type="entry name" value="MDM2_MDM4_MUL1"/>
</dbReference>
<dbReference type="Pfam" id="PF13920">
    <property type="entry name" value="zf-C3HC4_3"/>
    <property type="match status" value="1"/>
</dbReference>
<keyword evidence="13 15" id="KW-0472">Membrane</keyword>
<dbReference type="InterPro" id="IPR001841">
    <property type="entry name" value="Znf_RING"/>
</dbReference>
<keyword evidence="8" id="KW-0833">Ubl conjugation pathway</keyword>
<evidence type="ECO:0000313" key="17">
    <source>
        <dbReference type="EMBL" id="CAK8694502.1"/>
    </source>
</evidence>
<keyword evidence="5 15" id="KW-0812">Transmembrane</keyword>
<feature type="transmembrane region" description="Helical" evidence="15">
    <location>
        <begin position="245"/>
        <end position="265"/>
    </location>
</feature>
<keyword evidence="9" id="KW-1000">Mitochondrion outer membrane</keyword>
<keyword evidence="4" id="KW-0808">Transferase</keyword>
<dbReference type="Pfam" id="PF12483">
    <property type="entry name" value="GIDE"/>
    <property type="match status" value="1"/>
</dbReference>
<dbReference type="EMBL" id="CAWYQH010000141">
    <property type="protein sequence ID" value="CAK8694502.1"/>
    <property type="molecule type" value="Genomic_DNA"/>
</dbReference>
<protein>
    <recommendedName>
        <fullName evidence="3">RING-type E3 ubiquitin transferase</fullName>
        <ecNumber evidence="3">2.3.2.27</ecNumber>
    </recommendedName>
</protein>
<evidence type="ECO:0000256" key="13">
    <source>
        <dbReference type="ARBA" id="ARBA00023136"/>
    </source>
</evidence>
<evidence type="ECO:0000256" key="15">
    <source>
        <dbReference type="SAM" id="Phobius"/>
    </source>
</evidence>
<dbReference type="Proteomes" id="UP001642483">
    <property type="component" value="Unassembled WGS sequence"/>
</dbReference>
<comment type="subcellular location">
    <subcellularLocation>
        <location evidence="2">Mitochondrion outer membrane</location>
        <topology evidence="2">Multi-pass membrane protein</topology>
    </subcellularLocation>
</comment>
<evidence type="ECO:0000256" key="1">
    <source>
        <dbReference type="ARBA" id="ARBA00000900"/>
    </source>
</evidence>
<dbReference type="InterPro" id="IPR013083">
    <property type="entry name" value="Znf_RING/FYVE/PHD"/>
</dbReference>
<evidence type="ECO:0000256" key="4">
    <source>
        <dbReference type="ARBA" id="ARBA00022679"/>
    </source>
</evidence>
<keyword evidence="6" id="KW-0479">Metal-binding</keyword>
<keyword evidence="7 14" id="KW-0863">Zinc-finger</keyword>
<evidence type="ECO:0000256" key="8">
    <source>
        <dbReference type="ARBA" id="ARBA00022786"/>
    </source>
</evidence>
<comment type="caution">
    <text evidence="17">The sequence shown here is derived from an EMBL/GenBank/DDBJ whole genome shotgun (WGS) entry which is preliminary data.</text>
</comment>
<evidence type="ECO:0000256" key="7">
    <source>
        <dbReference type="ARBA" id="ARBA00022771"/>
    </source>
</evidence>
<evidence type="ECO:0000259" key="16">
    <source>
        <dbReference type="PROSITE" id="PS50089"/>
    </source>
</evidence>
<dbReference type="SMART" id="SM00184">
    <property type="entry name" value="RING"/>
    <property type="match status" value="1"/>
</dbReference>
<accession>A0ABP0GS50</accession>
<proteinExistence type="predicted"/>
<dbReference type="PANTHER" id="PTHR12183">
    <property type="entry name" value="MITOCHONDRIAL UBIQUITIN LIGASE ACTIVATOR OF NFKB 1"/>
    <property type="match status" value="1"/>
</dbReference>
<dbReference type="EC" id="2.3.2.27" evidence="3"/>
<reference evidence="17 18" key="1">
    <citation type="submission" date="2024-02" db="EMBL/GenBank/DDBJ databases">
        <authorList>
            <person name="Daric V."/>
            <person name="Darras S."/>
        </authorList>
    </citation>
    <scope>NUCLEOTIDE SEQUENCE [LARGE SCALE GENOMIC DNA]</scope>
</reference>
<dbReference type="SUPFAM" id="SSF57850">
    <property type="entry name" value="RING/U-box"/>
    <property type="match status" value="1"/>
</dbReference>
<evidence type="ECO:0000256" key="14">
    <source>
        <dbReference type="PROSITE-ProRule" id="PRU00175"/>
    </source>
</evidence>
<evidence type="ECO:0000256" key="6">
    <source>
        <dbReference type="ARBA" id="ARBA00022723"/>
    </source>
</evidence>
<evidence type="ECO:0000256" key="2">
    <source>
        <dbReference type="ARBA" id="ARBA00004374"/>
    </source>
</evidence>
<feature type="domain" description="RING-type" evidence="16">
    <location>
        <begin position="312"/>
        <end position="350"/>
    </location>
</feature>
<name>A0ABP0GS50_CLALP</name>
<evidence type="ECO:0000256" key="5">
    <source>
        <dbReference type="ARBA" id="ARBA00022692"/>
    </source>
</evidence>
<keyword evidence="12" id="KW-0496">Mitochondrion</keyword>
<evidence type="ECO:0000256" key="9">
    <source>
        <dbReference type="ARBA" id="ARBA00022787"/>
    </source>
</evidence>
<evidence type="ECO:0000313" key="18">
    <source>
        <dbReference type="Proteomes" id="UP001642483"/>
    </source>
</evidence>
<evidence type="ECO:0000256" key="12">
    <source>
        <dbReference type="ARBA" id="ARBA00023128"/>
    </source>
</evidence>
<keyword evidence="10" id="KW-0862">Zinc</keyword>
<gene>
    <name evidence="17" type="ORF">CVLEPA_LOCUS27869</name>
</gene>
<organism evidence="17 18">
    <name type="scientific">Clavelina lepadiformis</name>
    <name type="common">Light-bulb sea squirt</name>
    <name type="synonym">Ascidia lepadiformis</name>
    <dbReference type="NCBI Taxonomy" id="159417"/>
    <lineage>
        <taxon>Eukaryota</taxon>
        <taxon>Metazoa</taxon>
        <taxon>Chordata</taxon>
        <taxon>Tunicata</taxon>
        <taxon>Ascidiacea</taxon>
        <taxon>Aplousobranchia</taxon>
        <taxon>Clavelinidae</taxon>
        <taxon>Clavelina</taxon>
    </lineage>
</organism>
<dbReference type="PANTHER" id="PTHR12183:SF32">
    <property type="entry name" value="MITOCHONDRIAL E3 UBIQUITIN PROTEIN LIGASE 1"/>
    <property type="match status" value="1"/>
</dbReference>
<evidence type="ECO:0000256" key="10">
    <source>
        <dbReference type="ARBA" id="ARBA00022833"/>
    </source>
</evidence>
<keyword evidence="18" id="KW-1185">Reference proteome</keyword>
<comment type="catalytic activity">
    <reaction evidence="1">
        <text>S-ubiquitinyl-[E2 ubiquitin-conjugating enzyme]-L-cysteine + [acceptor protein]-L-lysine = [E2 ubiquitin-conjugating enzyme]-L-cysteine + N(6)-ubiquitinyl-[acceptor protein]-L-lysine.</text>
        <dbReference type="EC" id="2.3.2.27"/>
    </reaction>
</comment>
<dbReference type="PROSITE" id="PS50089">
    <property type="entry name" value="ZF_RING_2"/>
    <property type="match status" value="1"/>
</dbReference>
<feature type="transmembrane region" description="Helical" evidence="15">
    <location>
        <begin position="20"/>
        <end position="36"/>
    </location>
</feature>
<dbReference type="Gene3D" id="3.30.40.10">
    <property type="entry name" value="Zinc/RING finger domain, C3HC4 (zinc finger)"/>
    <property type="match status" value="1"/>
</dbReference>
<evidence type="ECO:0000256" key="3">
    <source>
        <dbReference type="ARBA" id="ARBA00012483"/>
    </source>
</evidence>
<keyword evidence="11 15" id="KW-1133">Transmembrane helix</keyword>
<dbReference type="InterPro" id="IPR022170">
    <property type="entry name" value="MUL1-like"/>
</dbReference>
<sequence length="362" mass="40894">MTWFDWIVAFADERTVLESSALAVGSSISALFYFLYRRSEAKAKKVDDALALEVGSDLASIVRDAPFSCLQYVAINGRVASTKTFLTCQANNEIKGVVWKKVTTEHKDVWSKYGRTWQNADREISSYEDSIPFELIGDDQTASVNVIEPFQSSWFGDSMDVVHERFNPASESMMQSIVGFVSGDRLKGFTDTESMLRLGTKLCAIGELAYEDRTLKIRPPAEGDYIISKFTQKEIVSKMRGKATFWKVLALLLGAASLTGLYFMIRRLKARYEEMKKEQRIRDELNEIRQQRTAVSGRLNRDSTQNNDQELCLICLTNPRECVLLDCGHICLCVDCLEALPSPKECPVCRSRVARTVPLFHA</sequence>
<evidence type="ECO:0000256" key="11">
    <source>
        <dbReference type="ARBA" id="ARBA00022989"/>
    </source>
</evidence>